<dbReference type="KEGG" id="ppn:Palpr_1560"/>
<dbReference type="AlphaFoldDB" id="E4T4R1"/>
<evidence type="ECO:0000313" key="1">
    <source>
        <dbReference type="EMBL" id="ADQ79705.1"/>
    </source>
</evidence>
<dbReference type="HOGENOM" id="CLU_1757047_0_0_10"/>
<keyword evidence="2" id="KW-1185">Reference proteome</keyword>
<dbReference type="RefSeq" id="WP_013445074.1">
    <property type="nucleotide sequence ID" value="NC_014734.1"/>
</dbReference>
<dbReference type="Proteomes" id="UP000008718">
    <property type="component" value="Chromosome"/>
</dbReference>
<reference key="1">
    <citation type="submission" date="2010-11" db="EMBL/GenBank/DDBJ databases">
        <title>The complete genome of Paludibacter propionicigenes DSM 17365.</title>
        <authorList>
            <consortium name="US DOE Joint Genome Institute (JGI-PGF)"/>
            <person name="Lucas S."/>
            <person name="Copeland A."/>
            <person name="Lapidus A."/>
            <person name="Bruce D."/>
            <person name="Goodwin L."/>
            <person name="Pitluck S."/>
            <person name="Kyrpides N."/>
            <person name="Mavromatis K."/>
            <person name="Ivanova N."/>
            <person name="Munk A.C."/>
            <person name="Brettin T."/>
            <person name="Detter J.C."/>
            <person name="Han C."/>
            <person name="Tapia R."/>
            <person name="Land M."/>
            <person name="Hauser L."/>
            <person name="Markowitz V."/>
            <person name="Cheng J.-F."/>
            <person name="Hugenholtz P."/>
            <person name="Woyke T."/>
            <person name="Wu D."/>
            <person name="Gronow S."/>
            <person name="Wellnitz S."/>
            <person name="Brambilla E."/>
            <person name="Klenk H.-P."/>
            <person name="Eisen J.A."/>
        </authorList>
    </citation>
    <scope>NUCLEOTIDE SEQUENCE</scope>
    <source>
        <strain>WB4</strain>
    </source>
</reference>
<accession>E4T4R1</accession>
<dbReference type="EMBL" id="CP002345">
    <property type="protein sequence ID" value="ADQ79705.1"/>
    <property type="molecule type" value="Genomic_DNA"/>
</dbReference>
<proteinExistence type="predicted"/>
<sequence>MKYFICIIIAILQISCSIGVNDKIKFQYAVREVFSDVDLNNIDYLVIIPSQGCGGCITGAENYYMENRKNRKIKFIFTNIISMKTLKQKINIDPHSVFLDKDNIFLTAYPVEKQIYPVVLKLKNLKITAIYFQSPESDAFGKIKKSLL</sequence>
<dbReference type="OrthoDB" id="826030at2"/>
<name>E4T4R1_PALPW</name>
<protein>
    <submittedName>
        <fullName evidence="1">Uncharacterized protein</fullName>
    </submittedName>
</protein>
<dbReference type="STRING" id="694427.Palpr_1560"/>
<evidence type="ECO:0000313" key="2">
    <source>
        <dbReference type="Proteomes" id="UP000008718"/>
    </source>
</evidence>
<organism evidence="1 2">
    <name type="scientific">Paludibacter propionicigenes (strain DSM 17365 / JCM 13257 / WB4)</name>
    <dbReference type="NCBI Taxonomy" id="694427"/>
    <lineage>
        <taxon>Bacteria</taxon>
        <taxon>Pseudomonadati</taxon>
        <taxon>Bacteroidota</taxon>
        <taxon>Bacteroidia</taxon>
        <taxon>Bacteroidales</taxon>
        <taxon>Paludibacteraceae</taxon>
        <taxon>Paludibacter</taxon>
    </lineage>
</organism>
<gene>
    <name evidence="1" type="ordered locus">Palpr_1560</name>
</gene>
<dbReference type="eggNOG" id="ENOG5032TE9">
    <property type="taxonomic scope" value="Bacteria"/>
</dbReference>
<reference evidence="1 2" key="2">
    <citation type="journal article" date="2011" name="Stand. Genomic Sci.">
        <title>Complete genome sequence of Paludibacter propionicigenes type strain (WB4).</title>
        <authorList>
            <person name="Gronow S."/>
            <person name="Munk C."/>
            <person name="Lapidus A."/>
            <person name="Nolan M."/>
            <person name="Lucas S."/>
            <person name="Hammon N."/>
            <person name="Deshpande S."/>
            <person name="Cheng J.F."/>
            <person name="Tapia R."/>
            <person name="Han C."/>
            <person name="Goodwin L."/>
            <person name="Pitluck S."/>
            <person name="Liolios K."/>
            <person name="Ivanova N."/>
            <person name="Mavromatis K."/>
            <person name="Mikhailova N."/>
            <person name="Pati A."/>
            <person name="Chen A."/>
            <person name="Palaniappan K."/>
            <person name="Land M."/>
            <person name="Hauser L."/>
            <person name="Chang Y.J."/>
            <person name="Jeffries C.D."/>
            <person name="Brambilla E."/>
            <person name="Rohde M."/>
            <person name="Goker M."/>
            <person name="Detter J.C."/>
            <person name="Woyke T."/>
            <person name="Bristow J."/>
            <person name="Eisen J.A."/>
            <person name="Markowitz V."/>
            <person name="Hugenholtz P."/>
            <person name="Kyrpides N.C."/>
            <person name="Klenk H.P."/>
        </authorList>
    </citation>
    <scope>NUCLEOTIDE SEQUENCE [LARGE SCALE GENOMIC DNA]</scope>
    <source>
        <strain evidence="2">DSM 17365 / JCM 13257 / WB4</strain>
    </source>
</reference>